<dbReference type="Gene3D" id="3.60.140.10">
    <property type="entry name" value="CNF1/YfiH-like putative cysteine hydrolases"/>
    <property type="match status" value="1"/>
</dbReference>
<keyword evidence="11" id="KW-1185">Reference proteome</keyword>
<comment type="caution">
    <text evidence="10">The sequence shown here is derived from an EMBL/GenBank/DDBJ whole genome shotgun (WGS) entry which is preliminary data.</text>
</comment>
<evidence type="ECO:0000256" key="8">
    <source>
        <dbReference type="ARBA" id="ARBA00048968"/>
    </source>
</evidence>
<dbReference type="Proteomes" id="UP000476338">
    <property type="component" value="Unassembled WGS sequence"/>
</dbReference>
<dbReference type="PANTHER" id="PTHR30616:SF2">
    <property type="entry name" value="PURINE NUCLEOSIDE PHOSPHORYLASE LACC1"/>
    <property type="match status" value="1"/>
</dbReference>
<keyword evidence="6" id="KW-0862">Zinc</keyword>
<dbReference type="EMBL" id="VWSJ01000011">
    <property type="protein sequence ID" value="MSN96356.1"/>
    <property type="molecule type" value="Genomic_DNA"/>
</dbReference>
<evidence type="ECO:0000256" key="9">
    <source>
        <dbReference type="ARBA" id="ARBA00049893"/>
    </source>
</evidence>
<proteinExistence type="inferred from homology"/>
<evidence type="ECO:0000256" key="7">
    <source>
        <dbReference type="ARBA" id="ARBA00047989"/>
    </source>
</evidence>
<evidence type="ECO:0000313" key="11">
    <source>
        <dbReference type="Proteomes" id="UP000476338"/>
    </source>
</evidence>
<evidence type="ECO:0000256" key="6">
    <source>
        <dbReference type="ARBA" id="ARBA00022833"/>
    </source>
</evidence>
<dbReference type="GO" id="GO:0005507">
    <property type="term" value="F:copper ion binding"/>
    <property type="evidence" value="ECO:0007669"/>
    <property type="project" value="TreeGrafter"/>
</dbReference>
<keyword evidence="4" id="KW-0479">Metal-binding</keyword>
<gene>
    <name evidence="10" type="ORF">F1B92_04005</name>
</gene>
<dbReference type="PANTHER" id="PTHR30616">
    <property type="entry name" value="UNCHARACTERIZED PROTEIN YFIH"/>
    <property type="match status" value="1"/>
</dbReference>
<comment type="catalytic activity">
    <reaction evidence="8">
        <text>adenosine + phosphate = alpha-D-ribose 1-phosphate + adenine</text>
        <dbReference type="Rhea" id="RHEA:27642"/>
        <dbReference type="ChEBI" id="CHEBI:16335"/>
        <dbReference type="ChEBI" id="CHEBI:16708"/>
        <dbReference type="ChEBI" id="CHEBI:43474"/>
        <dbReference type="ChEBI" id="CHEBI:57720"/>
        <dbReference type="EC" id="2.4.2.1"/>
    </reaction>
    <physiologicalReaction direction="left-to-right" evidence="8">
        <dbReference type="Rhea" id="RHEA:27643"/>
    </physiologicalReaction>
</comment>
<dbReference type="InterPro" id="IPR011324">
    <property type="entry name" value="Cytotoxic_necrot_fac-like_cat"/>
</dbReference>
<comment type="catalytic activity">
    <reaction evidence="9">
        <text>S-methyl-5'-thioadenosine + phosphate = 5-(methylsulfanyl)-alpha-D-ribose 1-phosphate + adenine</text>
        <dbReference type="Rhea" id="RHEA:11852"/>
        <dbReference type="ChEBI" id="CHEBI:16708"/>
        <dbReference type="ChEBI" id="CHEBI:17509"/>
        <dbReference type="ChEBI" id="CHEBI:43474"/>
        <dbReference type="ChEBI" id="CHEBI:58533"/>
        <dbReference type="EC" id="2.4.2.28"/>
    </reaction>
    <physiologicalReaction direction="left-to-right" evidence="9">
        <dbReference type="Rhea" id="RHEA:11853"/>
    </physiologicalReaction>
</comment>
<evidence type="ECO:0000256" key="5">
    <source>
        <dbReference type="ARBA" id="ARBA00022801"/>
    </source>
</evidence>
<protein>
    <submittedName>
        <fullName evidence="10">Laccase domain-containing protein</fullName>
    </submittedName>
</protein>
<name>A0A6L5WHI6_9BACT</name>
<reference evidence="10 11" key="2">
    <citation type="submission" date="2020-03" db="EMBL/GenBank/DDBJ databases">
        <title>Campylobacter portucalensis sp. nov., a new species of Campylobacter isolated from the reproductive tract of bulls.</title>
        <authorList>
            <person name="Silva M.F."/>
            <person name="Pereira G."/>
            <person name="Carneiro C."/>
            <person name="Hemphill A."/>
            <person name="Mateus L."/>
            <person name="Lopes-Da-Costa L."/>
            <person name="Silva E."/>
        </authorList>
    </citation>
    <scope>NUCLEOTIDE SEQUENCE [LARGE SCALE GENOMIC DNA]</scope>
    <source>
        <strain evidence="10 11">FMV-PI01</strain>
    </source>
</reference>
<dbReference type="AlphaFoldDB" id="A0A6L5WHI6"/>
<accession>A0A6L5WHI6</accession>
<sequence length="232" mass="25976">MGRCGENFKFVLDENFAFAGYSNRFGGVSKDDFDSLNLGLHVGDDGDLVIKNREILKQNLDLKSLIFMEQIHGDGVEILIDENQSLPPCDAVITNLKNIALAVMVADCVGVMLVSKECVGVVHAGRAGILKKLTSKTINLMKKEFNAKNINLFTTPFIQGSCYDIGNLNLKDFNKFINKSKFNMQKALFDEVRTLNLERCEVSKICTHCDKNFFSYRREKITGRFAGICALK</sequence>
<evidence type="ECO:0000256" key="3">
    <source>
        <dbReference type="ARBA" id="ARBA00022679"/>
    </source>
</evidence>
<evidence type="ECO:0000256" key="1">
    <source>
        <dbReference type="ARBA" id="ARBA00000553"/>
    </source>
</evidence>
<evidence type="ECO:0000256" key="2">
    <source>
        <dbReference type="ARBA" id="ARBA00007353"/>
    </source>
</evidence>
<comment type="similarity">
    <text evidence="2">Belongs to the purine nucleoside phosphorylase YfiH/LACC1 family.</text>
</comment>
<organism evidence="10 11">
    <name type="scientific">Campylobacter portucalensis</name>
    <dbReference type="NCBI Taxonomy" id="2608384"/>
    <lineage>
        <taxon>Bacteria</taxon>
        <taxon>Pseudomonadati</taxon>
        <taxon>Campylobacterota</taxon>
        <taxon>Epsilonproteobacteria</taxon>
        <taxon>Campylobacterales</taxon>
        <taxon>Campylobacteraceae</taxon>
        <taxon>Campylobacter</taxon>
    </lineage>
</organism>
<keyword evidence="5" id="KW-0378">Hydrolase</keyword>
<dbReference type="CDD" id="cd16833">
    <property type="entry name" value="YfiH"/>
    <property type="match status" value="1"/>
</dbReference>
<dbReference type="GO" id="GO:0017061">
    <property type="term" value="F:S-methyl-5-thioadenosine phosphorylase activity"/>
    <property type="evidence" value="ECO:0007669"/>
    <property type="project" value="UniProtKB-EC"/>
</dbReference>
<reference evidence="10 11" key="1">
    <citation type="submission" date="2019-09" db="EMBL/GenBank/DDBJ databases">
        <authorList>
            <person name="Silva M."/>
            <person name="Pereira G."/>
            <person name="Lopes-Da-Costa L."/>
            <person name="Silva E."/>
        </authorList>
    </citation>
    <scope>NUCLEOTIDE SEQUENCE [LARGE SCALE GENOMIC DNA]</scope>
    <source>
        <strain evidence="10 11">FMV-PI01</strain>
    </source>
</reference>
<dbReference type="GO" id="GO:0016787">
    <property type="term" value="F:hydrolase activity"/>
    <property type="evidence" value="ECO:0007669"/>
    <property type="project" value="UniProtKB-KW"/>
</dbReference>
<dbReference type="Pfam" id="PF02578">
    <property type="entry name" value="Cu-oxidase_4"/>
    <property type="match status" value="1"/>
</dbReference>
<evidence type="ECO:0000256" key="4">
    <source>
        <dbReference type="ARBA" id="ARBA00022723"/>
    </source>
</evidence>
<dbReference type="InterPro" id="IPR038371">
    <property type="entry name" value="Cu_polyphenol_OxRdtase_sf"/>
</dbReference>
<evidence type="ECO:0000313" key="10">
    <source>
        <dbReference type="EMBL" id="MSN96356.1"/>
    </source>
</evidence>
<comment type="catalytic activity">
    <reaction evidence="7">
        <text>adenosine + H2O + H(+) = inosine + NH4(+)</text>
        <dbReference type="Rhea" id="RHEA:24408"/>
        <dbReference type="ChEBI" id="CHEBI:15377"/>
        <dbReference type="ChEBI" id="CHEBI:15378"/>
        <dbReference type="ChEBI" id="CHEBI:16335"/>
        <dbReference type="ChEBI" id="CHEBI:17596"/>
        <dbReference type="ChEBI" id="CHEBI:28938"/>
        <dbReference type="EC" id="3.5.4.4"/>
    </reaction>
    <physiologicalReaction direction="left-to-right" evidence="7">
        <dbReference type="Rhea" id="RHEA:24409"/>
    </physiologicalReaction>
</comment>
<comment type="catalytic activity">
    <reaction evidence="1">
        <text>inosine + phosphate = alpha-D-ribose 1-phosphate + hypoxanthine</text>
        <dbReference type="Rhea" id="RHEA:27646"/>
        <dbReference type="ChEBI" id="CHEBI:17368"/>
        <dbReference type="ChEBI" id="CHEBI:17596"/>
        <dbReference type="ChEBI" id="CHEBI:43474"/>
        <dbReference type="ChEBI" id="CHEBI:57720"/>
        <dbReference type="EC" id="2.4.2.1"/>
    </reaction>
    <physiologicalReaction direction="left-to-right" evidence="1">
        <dbReference type="Rhea" id="RHEA:27647"/>
    </physiologicalReaction>
</comment>
<dbReference type="RefSeq" id="WP_154570623.1">
    <property type="nucleotide sequence ID" value="NZ_VWSJ01000011.1"/>
</dbReference>
<dbReference type="SUPFAM" id="SSF64438">
    <property type="entry name" value="CNF1/YfiH-like putative cysteine hydrolases"/>
    <property type="match status" value="1"/>
</dbReference>
<dbReference type="InterPro" id="IPR003730">
    <property type="entry name" value="Cu_polyphenol_OxRdtase"/>
</dbReference>
<keyword evidence="3" id="KW-0808">Transferase</keyword>